<accession>W4L2X6</accession>
<dbReference type="Proteomes" id="UP000019140">
    <property type="component" value="Unassembled WGS sequence"/>
</dbReference>
<sequence length="61" mass="7012">MLSPLKVVRHLTGSPICLLCFKVKRDRYLVQYDVFAIRMTHHTSSATVMEVQQLPEGLEPQ</sequence>
<proteinExistence type="predicted"/>
<dbReference type="HOGENOM" id="CLU_2913820_0_0_7"/>
<name>W4L2X6_9BACT</name>
<dbReference type="AlphaFoldDB" id="W4L2X6"/>
<dbReference type="EMBL" id="AZHX01002936">
    <property type="protein sequence ID" value="ETW92372.1"/>
    <property type="molecule type" value="Genomic_DNA"/>
</dbReference>
<protein>
    <submittedName>
        <fullName evidence="1">Uncharacterized protein</fullName>
    </submittedName>
</protein>
<comment type="caution">
    <text evidence="1">The sequence shown here is derived from an EMBL/GenBank/DDBJ whole genome shotgun (WGS) entry which is preliminary data.</text>
</comment>
<evidence type="ECO:0000313" key="1">
    <source>
        <dbReference type="EMBL" id="ETW92372.1"/>
    </source>
</evidence>
<reference evidence="1 2" key="1">
    <citation type="journal article" date="2014" name="Nature">
        <title>An environmental bacterial taxon with a large and distinct metabolic repertoire.</title>
        <authorList>
            <person name="Wilson M.C."/>
            <person name="Mori T."/>
            <person name="Ruckert C."/>
            <person name="Uria A.R."/>
            <person name="Helf M.J."/>
            <person name="Takada K."/>
            <person name="Gernert C."/>
            <person name="Steffens U.A."/>
            <person name="Heycke N."/>
            <person name="Schmitt S."/>
            <person name="Rinke C."/>
            <person name="Helfrich E.J."/>
            <person name="Brachmann A.O."/>
            <person name="Gurgui C."/>
            <person name="Wakimoto T."/>
            <person name="Kracht M."/>
            <person name="Crusemann M."/>
            <person name="Hentschel U."/>
            <person name="Abe I."/>
            <person name="Matsunaga S."/>
            <person name="Kalinowski J."/>
            <person name="Takeyama H."/>
            <person name="Piel J."/>
        </authorList>
    </citation>
    <scope>NUCLEOTIDE SEQUENCE [LARGE SCALE GENOMIC DNA]</scope>
    <source>
        <strain evidence="2">TSY2</strain>
    </source>
</reference>
<organism evidence="1 2">
    <name type="scientific">Candidatus Entotheonella gemina</name>
    <dbReference type="NCBI Taxonomy" id="1429439"/>
    <lineage>
        <taxon>Bacteria</taxon>
        <taxon>Pseudomonadati</taxon>
        <taxon>Nitrospinota/Tectimicrobiota group</taxon>
        <taxon>Candidatus Tectimicrobiota</taxon>
        <taxon>Candidatus Entotheonellia</taxon>
        <taxon>Candidatus Entotheonellales</taxon>
        <taxon>Candidatus Entotheonellaceae</taxon>
        <taxon>Candidatus Entotheonella</taxon>
    </lineage>
</organism>
<keyword evidence="2" id="KW-1185">Reference proteome</keyword>
<gene>
    <name evidence="1" type="ORF">ETSY2_53590</name>
</gene>
<evidence type="ECO:0000313" key="2">
    <source>
        <dbReference type="Proteomes" id="UP000019140"/>
    </source>
</evidence>